<keyword evidence="3 4" id="KW-0175">Coiled coil</keyword>
<feature type="compositionally biased region" description="Low complexity" evidence="5">
    <location>
        <begin position="1105"/>
        <end position="1115"/>
    </location>
</feature>
<comment type="similarity">
    <text evidence="1">Belongs to the FAM193 family.</text>
</comment>
<feature type="compositionally biased region" description="Basic and acidic residues" evidence="5">
    <location>
        <begin position="1066"/>
        <end position="1098"/>
    </location>
</feature>
<feature type="region of interest" description="Disordered" evidence="5">
    <location>
        <begin position="814"/>
        <end position="834"/>
    </location>
</feature>
<dbReference type="GeneTree" id="ENSGT00390000000973"/>
<protein>
    <submittedName>
        <fullName evidence="7">Family with sequence similarity 193 member A</fullName>
    </submittedName>
</protein>
<evidence type="ECO:0000256" key="5">
    <source>
        <dbReference type="SAM" id="MobiDB-lite"/>
    </source>
</evidence>
<sequence length="1476" mass="162168">MSPTDAKRGAKRRKNKRGGGSSCSAVCNTSGGKAGVASALGCEGTAAPASVVSFLTPGSAGSGNIGSITGINDETPFTFGLNQRAPYTAGDRCLLCRCERKDTVVPSEAGISGQNGTAQPAKTPSALQLPLWVCSDCRRTVEKEDRHTTLEQSLGSQDFLLHMPVGNGNLGQEAATGDRLTAAAPTLPICEACNERRSISAESERESQQLQNHWSELRYLVRYIYRQTGTPLADDHDQPLERDKEGMKELVDRLCEKDPYQLYQRLEQQAREYVLEMKVRLLKHLSAGSKNTGPSGTIAAAQGPPQAHQFISLLLEEYNALCQAARTISSFLLTLENEHLQKFQVTWELHNKHLFENLVFAEPILHSSLPALIAQLKHGTASHDSYNEDTYRTLLESYQQLQQEMASVAAQWQECEKRIDDYVDEQTLKTKQGMLKEDWEFFKQRRFIEEQLPNSKKSPTGENNFTDTMRMLSSRLSIPDCPNCNYRRRCTCDDCSLSHILTCGIMDSPIAEDLHIKLPMQGDPPRDFLTEVHPPSLSSGSSASGSNSNILKSLVLAFSPILAISDDDEVPPLSSKFGDMYPMSGYEDNGVVTAAVNGLHNDINGEGENVALKTGSPRITSSSSSSEGDEEEANGDGGGEPPGQQEQLSSGKTNSPPPSYNHQQLFHPGPRHVFAPKSAPRCASSPAVGHQFFTDSKTPPAHPALHLYPHIHGHLPLHNFSRPLLHPTLYPPSPPLTHNKPLPPNPISNHSAAKQPAFSASLPEHVYQNCFGGAGGAGDWNSSLQCLSLKFENLWDAAVMKSWNPSVLLPESLPGEPPWHGTNHQSSKEQKKTGAKKKCLYNFQDAFMETNRVVMATSASTSSVSCTATTVQSSNNPPIHLASKRPNSLDDVFHNLGKEDHRQPTPTTPRNGSTGLTSLPPLSGPPLPPAPTAHLPTIGSQPFPKMATPAPDFADSHQGLCLPPAEPPATSMDGPISAPPSVCSDPDCEGHRCEGNGGYEHPPYDGEESQDEDSCSEHSSSTSTSTNQKEGKYCDCCYCEFFGHGGPPAAPTSRNYAEMREKLRLRLTKRKEEQPKREEQQPVIERDGGVEDHRRVEDLLQFINSADSKPASSSKAAKRARHKQKKMEEKARLEAEAREREEQQLLEEQQRRQRQEEEEALQKELLRLQELQQHRAAKKKKKEKAKENTAPPHNNPQPLKQTAQNVLDNLQNGKSQLLQTLIRLPDQKEPRFDSLPRPHLQHSPNCAAEKGFTNIPNSPPDLLNGTSSLLEVSSKSKGKQSAKVPTSEAAVKKAPELPKNSDAPVKLANGAATTTDTKAMRTRPAEALASLPTSEPQREERSNNRSASGKRQQHQPLAQTKEDRISPPVSNPSPSPPPTSQPEQTQQNGKPPTAESPQPKGKTKKSKKKKADKMNSSIDDVFLPKDIDLDSTEMDETEREVEYFKRFCLDSARQTRQRLSINWSNFSLKKATFAAH</sequence>
<dbReference type="SUPFAM" id="SSF74788">
    <property type="entry name" value="Cullin repeat-like"/>
    <property type="match status" value="1"/>
</dbReference>
<evidence type="ECO:0000313" key="8">
    <source>
        <dbReference type="Proteomes" id="UP000005207"/>
    </source>
</evidence>
<keyword evidence="8" id="KW-1185">Reference proteome</keyword>
<feature type="compositionally biased region" description="Low complexity" evidence="5">
    <location>
        <begin position="912"/>
        <end position="921"/>
    </location>
</feature>
<dbReference type="InterPro" id="IPR029717">
    <property type="entry name" value="FAM193"/>
</dbReference>
<feature type="region of interest" description="Disordered" evidence="5">
    <location>
        <begin position="606"/>
        <end position="684"/>
    </location>
</feature>
<gene>
    <name evidence="7" type="primary">FAM193A</name>
    <name evidence="7" type="synonym">fam193a</name>
</gene>
<evidence type="ECO:0000256" key="2">
    <source>
        <dbReference type="ARBA" id="ARBA00022553"/>
    </source>
</evidence>
<feature type="compositionally biased region" description="Basic residues" evidence="5">
    <location>
        <begin position="1116"/>
        <end position="1125"/>
    </location>
</feature>
<reference evidence="7" key="3">
    <citation type="submission" date="2025-09" db="UniProtKB">
        <authorList>
            <consortium name="Ensembl"/>
        </authorList>
    </citation>
    <scope>IDENTIFICATION</scope>
</reference>
<keyword evidence="2" id="KW-0597">Phosphoprotein</keyword>
<evidence type="ECO:0000313" key="7">
    <source>
        <dbReference type="Ensembl" id="ENSONIP00000057087.1"/>
    </source>
</evidence>
<feature type="region of interest" description="Disordered" evidence="5">
    <location>
        <begin position="1"/>
        <end position="23"/>
    </location>
</feature>
<feature type="compositionally biased region" description="Basic residues" evidence="5">
    <location>
        <begin position="1401"/>
        <end position="1411"/>
    </location>
</feature>
<feature type="compositionally biased region" description="Pro residues" evidence="5">
    <location>
        <begin position="922"/>
        <end position="931"/>
    </location>
</feature>
<reference evidence="8" key="1">
    <citation type="submission" date="2012-01" db="EMBL/GenBank/DDBJ databases">
        <title>The Genome Sequence of Oreochromis niloticus (Nile Tilapia).</title>
        <authorList>
            <consortium name="Broad Institute Genome Assembly Team"/>
            <consortium name="Broad Institute Sequencing Platform"/>
            <person name="Di Palma F."/>
            <person name="Johnson J."/>
            <person name="Lander E.S."/>
            <person name="Lindblad-Toh K."/>
        </authorList>
    </citation>
    <scope>NUCLEOTIDE SEQUENCE [LARGE SCALE GENOMIC DNA]</scope>
</reference>
<dbReference type="InterPro" id="IPR031802">
    <property type="entry name" value="FAM193_C"/>
</dbReference>
<feature type="domain" description="FAM193 C-terminal" evidence="6">
    <location>
        <begin position="1419"/>
        <end position="1475"/>
    </location>
</feature>
<feature type="compositionally biased region" description="Polar residues" evidence="5">
    <location>
        <begin position="1196"/>
        <end position="1219"/>
    </location>
</feature>
<dbReference type="PANTHER" id="PTHR15109">
    <property type="entry name" value="AGAP004327-PA"/>
    <property type="match status" value="1"/>
</dbReference>
<feature type="compositionally biased region" description="Low complexity" evidence="5">
    <location>
        <begin position="536"/>
        <end position="547"/>
    </location>
</feature>
<evidence type="ECO:0000256" key="1">
    <source>
        <dbReference type="ARBA" id="ARBA00009689"/>
    </source>
</evidence>
<evidence type="ECO:0000259" key="6">
    <source>
        <dbReference type="Pfam" id="PF15914"/>
    </source>
</evidence>
<proteinExistence type="inferred from homology"/>
<feature type="region of interest" description="Disordered" evidence="5">
    <location>
        <begin position="869"/>
        <end position="1030"/>
    </location>
</feature>
<feature type="compositionally biased region" description="Polar residues" evidence="5">
    <location>
        <begin position="1344"/>
        <end position="1358"/>
    </location>
</feature>
<feature type="region of interest" description="Disordered" evidence="5">
    <location>
        <begin position="525"/>
        <end position="547"/>
    </location>
</feature>
<dbReference type="PANTHER" id="PTHR15109:SF2">
    <property type="entry name" value="PROTEIN FAM193A"/>
    <property type="match status" value="1"/>
</dbReference>
<reference evidence="7" key="2">
    <citation type="submission" date="2025-08" db="UniProtKB">
        <authorList>
            <consortium name="Ensembl"/>
        </authorList>
    </citation>
    <scope>IDENTIFICATION</scope>
</reference>
<accession>A0A669DBT1</accession>
<organism evidence="7 8">
    <name type="scientific">Oreochromis niloticus</name>
    <name type="common">Nile tilapia</name>
    <name type="synonym">Tilapia nilotica</name>
    <dbReference type="NCBI Taxonomy" id="8128"/>
    <lineage>
        <taxon>Eukaryota</taxon>
        <taxon>Metazoa</taxon>
        <taxon>Chordata</taxon>
        <taxon>Craniata</taxon>
        <taxon>Vertebrata</taxon>
        <taxon>Euteleostomi</taxon>
        <taxon>Actinopterygii</taxon>
        <taxon>Neopterygii</taxon>
        <taxon>Teleostei</taxon>
        <taxon>Neoteleostei</taxon>
        <taxon>Acanthomorphata</taxon>
        <taxon>Ovalentaria</taxon>
        <taxon>Cichlomorphae</taxon>
        <taxon>Cichliformes</taxon>
        <taxon>Cichlidae</taxon>
        <taxon>African cichlids</taxon>
        <taxon>Pseudocrenilabrinae</taxon>
        <taxon>Oreochromini</taxon>
        <taxon>Oreochromis</taxon>
    </lineage>
</organism>
<evidence type="ECO:0000256" key="4">
    <source>
        <dbReference type="SAM" id="Coils"/>
    </source>
</evidence>
<dbReference type="Pfam" id="PF15914">
    <property type="entry name" value="FAM193_C"/>
    <property type="match status" value="1"/>
</dbReference>
<feature type="compositionally biased region" description="Basic and acidic residues" evidence="5">
    <location>
        <begin position="1225"/>
        <end position="1236"/>
    </location>
</feature>
<feature type="compositionally biased region" description="Polar residues" evidence="5">
    <location>
        <begin position="1264"/>
        <end position="1275"/>
    </location>
</feature>
<feature type="compositionally biased region" description="Pro residues" evidence="5">
    <location>
        <begin position="1369"/>
        <end position="1380"/>
    </location>
</feature>
<feature type="compositionally biased region" description="Low complexity" evidence="5">
    <location>
        <begin position="1017"/>
        <end position="1026"/>
    </location>
</feature>
<dbReference type="Ensembl" id="ENSONIT00000089072.1">
    <property type="protein sequence ID" value="ENSONIP00000057087.1"/>
    <property type="gene ID" value="ENSONIG00000010208.2"/>
</dbReference>
<evidence type="ECO:0000256" key="3">
    <source>
        <dbReference type="ARBA" id="ARBA00023054"/>
    </source>
</evidence>
<feature type="compositionally biased region" description="Basic and acidic residues" evidence="5">
    <location>
        <begin position="887"/>
        <end position="903"/>
    </location>
</feature>
<feature type="region of interest" description="Disordered" evidence="5">
    <location>
        <begin position="1066"/>
        <end position="1417"/>
    </location>
</feature>
<feature type="compositionally biased region" description="Basic and acidic residues" evidence="5">
    <location>
        <begin position="1126"/>
        <end position="1167"/>
    </location>
</feature>
<dbReference type="Proteomes" id="UP000005207">
    <property type="component" value="Linkage group LG6"/>
</dbReference>
<name>A0A669DBT1_ORENI</name>
<dbReference type="InterPro" id="IPR016159">
    <property type="entry name" value="Cullin_repeat-like_dom_sf"/>
</dbReference>
<feature type="compositionally biased region" description="Acidic residues" evidence="5">
    <location>
        <begin position="1005"/>
        <end position="1014"/>
    </location>
</feature>
<feature type="compositionally biased region" description="Polar residues" evidence="5">
    <location>
        <begin position="647"/>
        <end position="664"/>
    </location>
</feature>
<feature type="coiled-coil region" evidence="4">
    <location>
        <begin position="391"/>
        <end position="418"/>
    </location>
</feature>